<gene>
    <name evidence="2" type="ORF">IAI61_21485</name>
</gene>
<keyword evidence="3" id="KW-1185">Reference proteome</keyword>
<protein>
    <recommendedName>
        <fullName evidence="4">Yip1 domain-containing protein</fullName>
    </recommendedName>
</protein>
<feature type="transmembrane region" description="Helical" evidence="1">
    <location>
        <begin position="163"/>
        <end position="183"/>
    </location>
</feature>
<feature type="transmembrane region" description="Helical" evidence="1">
    <location>
        <begin position="42"/>
        <end position="62"/>
    </location>
</feature>
<proteinExistence type="predicted"/>
<keyword evidence="1" id="KW-0472">Membrane</keyword>
<reference evidence="2 3" key="1">
    <citation type="submission" date="2020-09" db="EMBL/GenBank/DDBJ databases">
        <title>Roseomonas.</title>
        <authorList>
            <person name="Zhu W."/>
        </authorList>
    </citation>
    <scope>NUCLEOTIDE SEQUENCE [LARGE SCALE GENOMIC DNA]</scope>
    <source>
        <strain evidence="2 3">573</strain>
    </source>
</reference>
<sequence length="226" mass="23323">MMDIDSRGWTGPAPEPAPADRHAAHAAFLAAGGPAAARPQRVAAAACWTGLVLLPFVVLLGADDRSWPPGLPAAGDAFRAMLDAWLVPSIGSKGVEGVVAVLGDPRVPALLLALAGSIAGMASAWQHRAALTRGFQAAGDALQTSRFGGTATLLLLLSTLRPVGGTLLALNALMLWFFARLTAEALTTLVKRIAAGAARRRWDWATLLASLGGLLLALAHVLHGLQ</sequence>
<keyword evidence="1" id="KW-0812">Transmembrane</keyword>
<comment type="caution">
    <text evidence="2">The sequence shown here is derived from an EMBL/GenBank/DDBJ whole genome shotgun (WGS) entry which is preliminary data.</text>
</comment>
<feature type="transmembrane region" description="Helical" evidence="1">
    <location>
        <begin position="204"/>
        <end position="223"/>
    </location>
</feature>
<evidence type="ECO:0008006" key="4">
    <source>
        <dbReference type="Google" id="ProtNLM"/>
    </source>
</evidence>
<dbReference type="EMBL" id="JACTNG010000017">
    <property type="protein sequence ID" value="MBO1081613.1"/>
    <property type="molecule type" value="Genomic_DNA"/>
</dbReference>
<name>A0ABS3KVV6_9PROT</name>
<accession>A0ABS3KVV6</accession>
<dbReference type="RefSeq" id="WP_207419790.1">
    <property type="nucleotide sequence ID" value="NZ_CP061180.1"/>
</dbReference>
<evidence type="ECO:0000256" key="1">
    <source>
        <dbReference type="SAM" id="Phobius"/>
    </source>
</evidence>
<dbReference type="Proteomes" id="UP001518989">
    <property type="component" value="Unassembled WGS sequence"/>
</dbReference>
<keyword evidence="1" id="KW-1133">Transmembrane helix</keyword>
<organism evidence="2 3">
    <name type="scientific">Roseomonas haemaphysalidis</name>
    <dbReference type="NCBI Taxonomy" id="2768162"/>
    <lineage>
        <taxon>Bacteria</taxon>
        <taxon>Pseudomonadati</taxon>
        <taxon>Pseudomonadota</taxon>
        <taxon>Alphaproteobacteria</taxon>
        <taxon>Acetobacterales</taxon>
        <taxon>Roseomonadaceae</taxon>
        <taxon>Roseomonas</taxon>
    </lineage>
</organism>
<evidence type="ECO:0000313" key="2">
    <source>
        <dbReference type="EMBL" id="MBO1081613.1"/>
    </source>
</evidence>
<evidence type="ECO:0000313" key="3">
    <source>
        <dbReference type="Proteomes" id="UP001518989"/>
    </source>
</evidence>